<dbReference type="Pfam" id="PF01928">
    <property type="entry name" value="CYTH"/>
    <property type="match status" value="1"/>
</dbReference>
<dbReference type="PANTHER" id="PTHR39339:SF1">
    <property type="entry name" value="CHAD DOMAIN-CONTAINING PROTEIN"/>
    <property type="match status" value="1"/>
</dbReference>
<dbReference type="InterPro" id="IPR033469">
    <property type="entry name" value="CYTH-like_dom_sf"/>
</dbReference>
<dbReference type="PANTHER" id="PTHR39339">
    <property type="entry name" value="SLR1444 PROTEIN"/>
    <property type="match status" value="1"/>
</dbReference>
<evidence type="ECO:0000313" key="3">
    <source>
        <dbReference type="Proteomes" id="UP000198546"/>
    </source>
</evidence>
<dbReference type="Pfam" id="PF05235">
    <property type="entry name" value="CHAD"/>
    <property type="match status" value="1"/>
</dbReference>
<protein>
    <submittedName>
        <fullName evidence="2">CHAD domain-containing protein</fullName>
    </submittedName>
</protein>
<accession>A0A1G6WAE4</accession>
<dbReference type="EMBL" id="LT629688">
    <property type="protein sequence ID" value="SDD62910.1"/>
    <property type="molecule type" value="Genomic_DNA"/>
</dbReference>
<dbReference type="RefSeq" id="WP_172804000.1">
    <property type="nucleotide sequence ID" value="NZ_LT629688.1"/>
</dbReference>
<proteinExistence type="predicted"/>
<dbReference type="STRING" id="675864.SAMN04489747_1392"/>
<sequence>MLRTWVRQRDRTRARREDAVVDELLDRGDGHELPEDLPLAPLRGRAPAGHRWETSELQLQDTYLDTPSGHLAQHELTLRLRADGPDAGWHLEVPHADGRADIADPSTSEQPPRTLRALVVGAQAGEQLSPVARVGVTRTTHRLRAADGTLLLELADDRVSAVTLGRESRVSSWREVTLRPASEGGAKPARRIAKRLQAAGETLGTSTSRLQRALGGAAPASAPDELDTVGALAWAYLADQCREIARCDIGLRRDEPLVHKYRVAIRRLRSTLRVFDALFDPDEIAVLEAELVWFAGLLGEVRDRDVLQERLAAKIAELPAEVVLGPVAAFVESTLSSERAEHWERAVEAMSGDRYQTLLRLLLRWRTLPPLTAVAGDPAEAVDGYLRRAEKKVTTRLAEAGGDVEALHRARKAAKRHRYAAELAAQAGSKQATRTIKDTTRLQTLLGEHQDSAVSAAFLRRLGAAAGADGGQNGFTYGYLMAREEELARRIRAEAERRWGRKER</sequence>
<dbReference type="PROSITE" id="PS51708">
    <property type="entry name" value="CHAD"/>
    <property type="match status" value="1"/>
</dbReference>
<dbReference type="SMART" id="SM00880">
    <property type="entry name" value="CHAD"/>
    <property type="match status" value="1"/>
</dbReference>
<reference evidence="2 3" key="1">
    <citation type="submission" date="2016-10" db="EMBL/GenBank/DDBJ databases">
        <authorList>
            <person name="de Groot N.N."/>
        </authorList>
    </citation>
    <scope>NUCLEOTIDE SEQUENCE [LARGE SCALE GENOMIC DNA]</scope>
    <source>
        <strain evidence="2 3">MON 2.2</strain>
    </source>
</reference>
<dbReference type="Proteomes" id="UP000198546">
    <property type="component" value="Chromosome i"/>
</dbReference>
<dbReference type="AlphaFoldDB" id="A0A1G6WAE4"/>
<gene>
    <name evidence="2" type="ORF">SAMN04489747_1392</name>
</gene>
<organism evidence="2 3">
    <name type="scientific">Auraticoccus monumenti</name>
    <dbReference type="NCBI Taxonomy" id="675864"/>
    <lineage>
        <taxon>Bacteria</taxon>
        <taxon>Bacillati</taxon>
        <taxon>Actinomycetota</taxon>
        <taxon>Actinomycetes</taxon>
        <taxon>Propionibacteriales</taxon>
        <taxon>Propionibacteriaceae</taxon>
        <taxon>Auraticoccus</taxon>
    </lineage>
</organism>
<dbReference type="InterPro" id="IPR023577">
    <property type="entry name" value="CYTH_domain"/>
</dbReference>
<dbReference type="Gene3D" id="2.40.320.10">
    <property type="entry name" value="Hypothetical Protein Pfu-838710-001"/>
    <property type="match status" value="1"/>
</dbReference>
<keyword evidence="3" id="KW-1185">Reference proteome</keyword>
<dbReference type="Gene3D" id="1.40.20.10">
    <property type="entry name" value="CHAD domain"/>
    <property type="match status" value="1"/>
</dbReference>
<dbReference type="InterPro" id="IPR038186">
    <property type="entry name" value="CHAD_dom_sf"/>
</dbReference>
<dbReference type="CDD" id="cd07374">
    <property type="entry name" value="CYTH-like_Pase"/>
    <property type="match status" value="1"/>
</dbReference>
<feature type="domain" description="CHAD" evidence="1">
    <location>
        <begin position="223"/>
        <end position="504"/>
    </location>
</feature>
<dbReference type="SUPFAM" id="SSF55154">
    <property type="entry name" value="CYTH-like phosphatases"/>
    <property type="match status" value="1"/>
</dbReference>
<dbReference type="InterPro" id="IPR007899">
    <property type="entry name" value="CHAD_dom"/>
</dbReference>
<name>A0A1G6WAE4_9ACTN</name>
<evidence type="ECO:0000259" key="1">
    <source>
        <dbReference type="PROSITE" id="PS51708"/>
    </source>
</evidence>
<evidence type="ECO:0000313" key="2">
    <source>
        <dbReference type="EMBL" id="SDD62910.1"/>
    </source>
</evidence>